<gene>
    <name evidence="3" type="ORF">OZ415_01920</name>
</gene>
<dbReference type="Proteomes" id="UP001164714">
    <property type="component" value="Chromosome"/>
</dbReference>
<keyword evidence="1" id="KW-0808">Transferase</keyword>
<dbReference type="Gene3D" id="3.40.50.2300">
    <property type="match status" value="1"/>
</dbReference>
<dbReference type="GO" id="GO:0008982">
    <property type="term" value="F:protein-N(PI)-phosphohistidine-sugar phosphotransferase activity"/>
    <property type="evidence" value="ECO:0007669"/>
    <property type="project" value="InterPro"/>
</dbReference>
<evidence type="ECO:0000256" key="1">
    <source>
        <dbReference type="ARBA" id="ARBA00022679"/>
    </source>
</evidence>
<dbReference type="InterPro" id="IPR036095">
    <property type="entry name" value="PTS_EIIB-like_sf"/>
</dbReference>
<proteinExistence type="predicted"/>
<dbReference type="PROSITE" id="PS51099">
    <property type="entry name" value="PTS_EIIB_TYPE_2"/>
    <property type="match status" value="1"/>
</dbReference>
<reference evidence="3" key="1">
    <citation type="submission" date="2022-12" db="EMBL/GenBank/DDBJ databases">
        <title>Whole genome sequence analysis of a duck derived balloon bacteium Aerococcus urinaeequi henan2020.</title>
        <authorList>
            <person name="Zhang H."/>
            <person name="Qiao H.X."/>
            <person name="Bian C.Z."/>
            <person name="Shu J.C."/>
        </authorList>
    </citation>
    <scope>NUCLEOTIDE SEQUENCE</scope>
    <source>
        <strain evidence="3">2020-HN-1</strain>
    </source>
</reference>
<name>A0AA47GBJ6_9LACT</name>
<sequence length="96" mass="10462">MKFAAVCSSGLGSSFMVESNIKKVLKELDIDGIEVTHFDLGSVMRDSADVFFVGADLADSIQQKNVGEIIVLNSIIDKAELKEKVEKVCKEKNILA</sequence>
<accession>A0AA47GBJ6</accession>
<keyword evidence="3" id="KW-0762">Sugar transport</keyword>
<protein>
    <submittedName>
        <fullName evidence="3">PTS sugar transporter subunit IIB</fullName>
    </submittedName>
</protein>
<evidence type="ECO:0000313" key="3">
    <source>
        <dbReference type="EMBL" id="WAT24884.1"/>
    </source>
</evidence>
<dbReference type="Pfam" id="PF02302">
    <property type="entry name" value="PTS_IIB"/>
    <property type="match status" value="1"/>
</dbReference>
<feature type="domain" description="PTS EIIB type-2" evidence="2">
    <location>
        <begin position="1"/>
        <end position="93"/>
    </location>
</feature>
<organism evidence="3 4">
    <name type="scientific">Aerococcus urinaeequi</name>
    <dbReference type="NCBI Taxonomy" id="51665"/>
    <lineage>
        <taxon>Bacteria</taxon>
        <taxon>Bacillati</taxon>
        <taxon>Bacillota</taxon>
        <taxon>Bacilli</taxon>
        <taxon>Lactobacillales</taxon>
        <taxon>Aerococcaceae</taxon>
        <taxon>Aerococcus</taxon>
    </lineage>
</organism>
<dbReference type="AlphaFoldDB" id="A0AA47GBJ6"/>
<dbReference type="GO" id="GO:0009401">
    <property type="term" value="P:phosphoenolpyruvate-dependent sugar phosphotransferase system"/>
    <property type="evidence" value="ECO:0007669"/>
    <property type="project" value="InterPro"/>
</dbReference>
<dbReference type="RefSeq" id="WP_269105207.1">
    <property type="nucleotide sequence ID" value="NZ_CP114063.1"/>
</dbReference>
<dbReference type="EMBL" id="CP114063">
    <property type="protein sequence ID" value="WAT24884.1"/>
    <property type="molecule type" value="Genomic_DNA"/>
</dbReference>
<dbReference type="SUPFAM" id="SSF52794">
    <property type="entry name" value="PTS system IIB component-like"/>
    <property type="match status" value="1"/>
</dbReference>
<evidence type="ECO:0000313" key="4">
    <source>
        <dbReference type="Proteomes" id="UP001164714"/>
    </source>
</evidence>
<dbReference type="CDD" id="cd05563">
    <property type="entry name" value="PTS_IIB_ascorbate"/>
    <property type="match status" value="1"/>
</dbReference>
<keyword evidence="3" id="KW-0813">Transport</keyword>
<evidence type="ECO:0000259" key="2">
    <source>
        <dbReference type="PROSITE" id="PS51099"/>
    </source>
</evidence>
<dbReference type="InterPro" id="IPR013011">
    <property type="entry name" value="PTS_EIIB_2"/>
</dbReference>
<dbReference type="InterPro" id="IPR003501">
    <property type="entry name" value="PTS_EIIB_2/3"/>
</dbReference>